<dbReference type="GO" id="GO:0003676">
    <property type="term" value="F:nucleic acid binding"/>
    <property type="evidence" value="ECO:0007669"/>
    <property type="project" value="InterPro"/>
</dbReference>
<reference evidence="4 5" key="1">
    <citation type="submission" date="2018-07" db="EMBL/GenBank/DDBJ databases">
        <title>Desertimonas flava gen. nov. sp. nov.</title>
        <authorList>
            <person name="Liu S."/>
        </authorList>
    </citation>
    <scope>NUCLEOTIDE SEQUENCE [LARGE SCALE GENOMIC DNA]</scope>
    <source>
        <strain evidence="4 5">16Sb5-5</strain>
    </source>
</reference>
<dbReference type="GO" id="GO:0052913">
    <property type="term" value="F:16S rRNA (guanine(966)-N(2))-methyltransferase activity"/>
    <property type="evidence" value="ECO:0007669"/>
    <property type="project" value="UniProtKB-EC"/>
</dbReference>
<dbReference type="PANTHER" id="PTHR43542">
    <property type="entry name" value="METHYLTRANSFERASE"/>
    <property type="match status" value="1"/>
</dbReference>
<accession>A0A367YQI3</accession>
<sequence>MSRIIAGSRRGQRLDTPAGERTRPTTDRVREAFFSALASWAGTAHAPVERWFAGLRFADLYAGSGAVGLEAASRGASAVLLVEAERAVAAVTQANVRRLGLPARVQTAKVEQLLGAPAPEPFDVVWLDPPYAVDAATLDVQLRAVVAGWLAPDGVVVVERGRRSPDPGWPEGMETWSRRYGETVLHWAQRQPADEQGQPADEQEEA</sequence>
<dbReference type="PANTHER" id="PTHR43542:SF1">
    <property type="entry name" value="METHYLTRANSFERASE"/>
    <property type="match status" value="1"/>
</dbReference>
<evidence type="ECO:0000256" key="3">
    <source>
        <dbReference type="SAM" id="MobiDB-lite"/>
    </source>
</evidence>
<dbReference type="RefSeq" id="WP_114127959.1">
    <property type="nucleotide sequence ID" value="NZ_QOUI01000013.1"/>
</dbReference>
<dbReference type="CDD" id="cd02440">
    <property type="entry name" value="AdoMet_MTases"/>
    <property type="match status" value="1"/>
</dbReference>
<dbReference type="PROSITE" id="PS00092">
    <property type="entry name" value="N6_MTASE"/>
    <property type="match status" value="1"/>
</dbReference>
<dbReference type="SUPFAM" id="SSF53335">
    <property type="entry name" value="S-adenosyl-L-methionine-dependent methyltransferases"/>
    <property type="match status" value="1"/>
</dbReference>
<dbReference type="InterPro" id="IPR002052">
    <property type="entry name" value="DNA_methylase_N6_adenine_CS"/>
</dbReference>
<protein>
    <submittedName>
        <fullName evidence="4">16S rRNA (Guanine(966)-N(2))-methyltransferase RsmD</fullName>
        <ecNumber evidence="4">2.1.1.171</ecNumber>
    </submittedName>
</protein>
<proteinExistence type="predicted"/>
<evidence type="ECO:0000313" key="4">
    <source>
        <dbReference type="EMBL" id="RCK68146.1"/>
    </source>
</evidence>
<evidence type="ECO:0000256" key="1">
    <source>
        <dbReference type="ARBA" id="ARBA00022603"/>
    </source>
</evidence>
<dbReference type="Proteomes" id="UP000252770">
    <property type="component" value="Unassembled WGS sequence"/>
</dbReference>
<dbReference type="AlphaFoldDB" id="A0A367YQI3"/>
<keyword evidence="2 4" id="KW-0808">Transferase</keyword>
<dbReference type="EMBL" id="QOUI01000013">
    <property type="protein sequence ID" value="RCK68146.1"/>
    <property type="molecule type" value="Genomic_DNA"/>
</dbReference>
<dbReference type="NCBIfam" id="TIGR00095">
    <property type="entry name" value="16S rRNA (guanine(966)-N(2))-methyltransferase RsmD"/>
    <property type="match status" value="1"/>
</dbReference>
<feature type="region of interest" description="Disordered" evidence="3">
    <location>
        <begin position="187"/>
        <end position="206"/>
    </location>
</feature>
<keyword evidence="1 4" id="KW-0489">Methyltransferase</keyword>
<comment type="caution">
    <text evidence="4">The sequence shown here is derived from an EMBL/GenBank/DDBJ whole genome shotgun (WGS) entry which is preliminary data.</text>
</comment>
<evidence type="ECO:0000313" key="5">
    <source>
        <dbReference type="Proteomes" id="UP000252770"/>
    </source>
</evidence>
<evidence type="ECO:0000256" key="2">
    <source>
        <dbReference type="ARBA" id="ARBA00022679"/>
    </source>
</evidence>
<gene>
    <name evidence="4" type="primary">rsmD</name>
    <name evidence="4" type="ORF">DT076_17310</name>
</gene>
<dbReference type="PIRSF" id="PIRSF004553">
    <property type="entry name" value="CHP00095"/>
    <property type="match status" value="1"/>
</dbReference>
<dbReference type="EC" id="2.1.1.171" evidence="4"/>
<organism evidence="4 5">
    <name type="scientific">Desertihabitans brevis</name>
    <dbReference type="NCBI Taxonomy" id="2268447"/>
    <lineage>
        <taxon>Bacteria</taxon>
        <taxon>Bacillati</taxon>
        <taxon>Actinomycetota</taxon>
        <taxon>Actinomycetes</taxon>
        <taxon>Propionibacteriales</taxon>
        <taxon>Propionibacteriaceae</taxon>
        <taxon>Desertihabitans</taxon>
    </lineage>
</organism>
<dbReference type="Gene3D" id="3.40.50.150">
    <property type="entry name" value="Vaccinia Virus protein VP39"/>
    <property type="match status" value="1"/>
</dbReference>
<dbReference type="InterPro" id="IPR004398">
    <property type="entry name" value="RNA_MeTrfase_RsmD"/>
</dbReference>
<dbReference type="InterPro" id="IPR029063">
    <property type="entry name" value="SAM-dependent_MTases_sf"/>
</dbReference>
<feature type="region of interest" description="Disordered" evidence="3">
    <location>
        <begin position="1"/>
        <end position="23"/>
    </location>
</feature>
<name>A0A367YQI3_9ACTN</name>
<keyword evidence="5" id="KW-1185">Reference proteome</keyword>
<dbReference type="Pfam" id="PF03602">
    <property type="entry name" value="Cons_hypoth95"/>
    <property type="match status" value="1"/>
</dbReference>